<keyword evidence="2" id="KW-1185">Reference proteome</keyword>
<protein>
    <submittedName>
        <fullName evidence="1">Uncharacterized protein</fullName>
    </submittedName>
</protein>
<evidence type="ECO:0000313" key="1">
    <source>
        <dbReference type="EMBL" id="MCJ2544506.1"/>
    </source>
</evidence>
<reference evidence="1" key="1">
    <citation type="submission" date="2021-02" db="EMBL/GenBank/DDBJ databases">
        <title>The CRISPR/cas machinery reduction and long-range gene transfer in the hot spring cyanobacterium Synechococcus.</title>
        <authorList>
            <person name="Dvorak P."/>
            <person name="Jahodarova E."/>
            <person name="Hasler P."/>
            <person name="Poulickova A."/>
        </authorList>
    </citation>
    <scope>NUCLEOTIDE SEQUENCE</scope>
    <source>
        <strain evidence="1">Rupite</strain>
    </source>
</reference>
<evidence type="ECO:0000313" key="2">
    <source>
        <dbReference type="Proteomes" id="UP000830835"/>
    </source>
</evidence>
<accession>A0ABT0CFE5</accession>
<dbReference type="EMBL" id="JAFIRA010000072">
    <property type="protein sequence ID" value="MCJ2544506.1"/>
    <property type="molecule type" value="Genomic_DNA"/>
</dbReference>
<comment type="caution">
    <text evidence="1">The sequence shown here is derived from an EMBL/GenBank/DDBJ whole genome shotgun (WGS) entry which is preliminary data.</text>
</comment>
<proteinExistence type="predicted"/>
<sequence length="163" mass="18289">MNTLVNKAPIVPILTSGQWMRLESEDGRPVGLIIRRRFMAELVLPGSLVGGPIDARDYVQLIPLGPVRFTYPNQVSVWKQALRQRLQGLSWHGHLLQEPKACRRAAHLWQVLQSHFAPELLKSLDDEVLAQIAGVLPSTFHAIRYPIAARDPLVHASLQRQAS</sequence>
<name>A0ABT0CFE5_THEVL</name>
<gene>
    <name evidence="1" type="ORF">JX360_16605</name>
</gene>
<dbReference type="RefSeq" id="WP_244353150.1">
    <property type="nucleotide sequence ID" value="NZ_JAFIRA010000072.1"/>
</dbReference>
<dbReference type="Proteomes" id="UP000830835">
    <property type="component" value="Unassembled WGS sequence"/>
</dbReference>
<organism evidence="1 2">
    <name type="scientific">Thermostichus vulcanus str. 'Rupite'</name>
    <dbReference type="NCBI Taxonomy" id="2813851"/>
    <lineage>
        <taxon>Bacteria</taxon>
        <taxon>Bacillati</taxon>
        <taxon>Cyanobacteriota</taxon>
        <taxon>Cyanophyceae</taxon>
        <taxon>Thermostichales</taxon>
        <taxon>Thermostichaceae</taxon>
        <taxon>Thermostichus</taxon>
    </lineage>
</organism>